<feature type="transmembrane region" description="Helical" evidence="2">
    <location>
        <begin position="161"/>
        <end position="181"/>
    </location>
</feature>
<keyword evidence="2" id="KW-1133">Transmembrane helix</keyword>
<name>A0AAD5TTY3_9FUNG</name>
<feature type="region of interest" description="Disordered" evidence="1">
    <location>
        <begin position="73"/>
        <end position="99"/>
    </location>
</feature>
<gene>
    <name evidence="3" type="ORF">HDU87_000115</name>
</gene>
<proteinExistence type="predicted"/>
<accession>A0AAD5TTY3</accession>
<reference evidence="3" key="1">
    <citation type="submission" date="2020-05" db="EMBL/GenBank/DDBJ databases">
        <title>Phylogenomic resolution of chytrid fungi.</title>
        <authorList>
            <person name="Stajich J.E."/>
            <person name="Amses K."/>
            <person name="Simmons R."/>
            <person name="Seto K."/>
            <person name="Myers J."/>
            <person name="Bonds A."/>
            <person name="Quandt C.A."/>
            <person name="Barry K."/>
            <person name="Liu P."/>
            <person name="Grigoriev I."/>
            <person name="Longcore J.E."/>
            <person name="James T.Y."/>
        </authorList>
    </citation>
    <scope>NUCLEOTIDE SEQUENCE</scope>
    <source>
        <strain evidence="3">JEL0379</strain>
    </source>
</reference>
<protein>
    <submittedName>
        <fullName evidence="3">Uncharacterized protein</fullName>
    </submittedName>
</protein>
<feature type="compositionally biased region" description="Low complexity" evidence="1">
    <location>
        <begin position="73"/>
        <end position="84"/>
    </location>
</feature>
<evidence type="ECO:0000313" key="3">
    <source>
        <dbReference type="EMBL" id="KAJ3185492.1"/>
    </source>
</evidence>
<feature type="compositionally biased region" description="Gly residues" evidence="1">
    <location>
        <begin position="85"/>
        <end position="94"/>
    </location>
</feature>
<evidence type="ECO:0000313" key="4">
    <source>
        <dbReference type="Proteomes" id="UP001212152"/>
    </source>
</evidence>
<keyword evidence="2" id="KW-0812">Transmembrane</keyword>
<feature type="transmembrane region" description="Helical" evidence="2">
    <location>
        <begin position="136"/>
        <end position="155"/>
    </location>
</feature>
<dbReference type="Proteomes" id="UP001212152">
    <property type="component" value="Unassembled WGS sequence"/>
</dbReference>
<evidence type="ECO:0000256" key="1">
    <source>
        <dbReference type="SAM" id="MobiDB-lite"/>
    </source>
</evidence>
<dbReference type="EMBL" id="JADGJQ010000001">
    <property type="protein sequence ID" value="KAJ3185492.1"/>
    <property type="molecule type" value="Genomic_DNA"/>
</dbReference>
<dbReference type="AlphaFoldDB" id="A0AAD5TTY3"/>
<evidence type="ECO:0000256" key="2">
    <source>
        <dbReference type="SAM" id="Phobius"/>
    </source>
</evidence>
<comment type="caution">
    <text evidence="3">The sequence shown here is derived from an EMBL/GenBank/DDBJ whole genome shotgun (WGS) entry which is preliminary data.</text>
</comment>
<organism evidence="3 4">
    <name type="scientific">Geranomyces variabilis</name>
    <dbReference type="NCBI Taxonomy" id="109894"/>
    <lineage>
        <taxon>Eukaryota</taxon>
        <taxon>Fungi</taxon>
        <taxon>Fungi incertae sedis</taxon>
        <taxon>Chytridiomycota</taxon>
        <taxon>Chytridiomycota incertae sedis</taxon>
        <taxon>Chytridiomycetes</taxon>
        <taxon>Spizellomycetales</taxon>
        <taxon>Powellomycetaceae</taxon>
        <taxon>Geranomyces</taxon>
    </lineage>
</organism>
<keyword evidence="4" id="KW-1185">Reference proteome</keyword>
<keyword evidence="2" id="KW-0472">Membrane</keyword>
<sequence>MFVRYATAAVQNPDPAPSAVSHFSNGNRLNQWIATYVLLILWALLEIFSQGFRHWGFVRSAKPVGGAGATSATDSAATAGSGIDQPGGAGGAGSGNTPAHHWRASQAARVARNSFLISFAVTVANDLGAGASRATFILTWVFFGISVFYILMAMLLRHPALPGTLGIPQIVVGIVLFGLAFR</sequence>
<feature type="transmembrane region" description="Helical" evidence="2">
    <location>
        <begin position="33"/>
        <end position="52"/>
    </location>
</feature>